<evidence type="ECO:0000256" key="2">
    <source>
        <dbReference type="ARBA" id="ARBA00006289"/>
    </source>
</evidence>
<keyword evidence="3" id="KW-0963">Cytoplasm</keyword>
<keyword evidence="7" id="KW-1185">Reference proteome</keyword>
<reference evidence="8" key="1">
    <citation type="submission" date="2025-08" db="UniProtKB">
        <authorList>
            <consortium name="RefSeq"/>
        </authorList>
    </citation>
    <scope>IDENTIFICATION</scope>
</reference>
<dbReference type="InterPro" id="IPR007244">
    <property type="entry name" value="Naa35_N"/>
</dbReference>
<evidence type="ECO:0000256" key="4">
    <source>
        <dbReference type="ARBA" id="ARBA00030494"/>
    </source>
</evidence>
<accession>A0ABM1EQH1</accession>
<evidence type="ECO:0000313" key="8">
    <source>
        <dbReference type="RefSeq" id="XP_014674442.1"/>
    </source>
</evidence>
<evidence type="ECO:0000256" key="3">
    <source>
        <dbReference type="ARBA" id="ARBA00022490"/>
    </source>
</evidence>
<feature type="domain" description="NAA35-like N-terminal" evidence="5">
    <location>
        <begin position="26"/>
        <end position="169"/>
    </location>
</feature>
<evidence type="ECO:0000256" key="1">
    <source>
        <dbReference type="ARBA" id="ARBA00004496"/>
    </source>
</evidence>
<sequence>MAMEMQHNWVDVTDTFRTSCTELKLGELVHDQYFGLFEAMSAIEMMDPKMDAGMLCHQSHLVMGFDKSINAGKLKKRNVLMPELIAIIDDTYACLVTWLEGHSLAQTLFTNLYLHKVHDVDDRQVKAFSIAMLKIVDILREIVSRASVFEEEDFQPLTYGFKMAADISEVRTIGMVKEIEDDIQKIVKSTRSKQGENRDAQTTAQHSEASALYTRLKFTRLLFVTLAGLNKREDITSTVGDVKKYLNQCKELLQSMLTSVDLGVQPVPTQDTSSTVTYPTVMGFEPLVNQRLLPPTFPRYTRIRSREETLVYLDKLMSRVEHVCNVVGCSGFHGVLDFMRDFSNRESCVLSRSVLQMLYMPADKMVYAVTPIAEVLRETARNFICPPALMPKSSLANNPLTKEHVDAFIVQATRPFRALLQITGNNRARQRDKLAHVLDELSNLQDEADKVDAFLHNLLIKSEPQRQHLACFGSWVLCHVIQVMIQYLLLGFELELYSPHEYHYIYWYLYEILYGWLISVLSRADGFCVEYDAFVAEQQKGRNKKAKKKKRQRPYARDITVAQAYQNLSGGLYKALAGFQLEGRQKKPMFEFDSEQVRYEHRFGPFGSVNTPPPVPFEQCQALLKVAKTNFVVMKLLASGHKGDSKEPPEFLFTPHKAFPIIRIT</sequence>
<organism evidence="7 8">
    <name type="scientific">Priapulus caudatus</name>
    <name type="common">Priapulid worm</name>
    <dbReference type="NCBI Taxonomy" id="37621"/>
    <lineage>
        <taxon>Eukaryota</taxon>
        <taxon>Metazoa</taxon>
        <taxon>Ecdysozoa</taxon>
        <taxon>Scalidophora</taxon>
        <taxon>Priapulida</taxon>
        <taxon>Priapulimorpha</taxon>
        <taxon>Priapulimorphida</taxon>
        <taxon>Priapulidae</taxon>
        <taxon>Priapulus</taxon>
    </lineage>
</organism>
<comment type="subcellular location">
    <subcellularLocation>
        <location evidence="1">Cytoplasm</location>
    </subcellularLocation>
</comment>
<dbReference type="GeneID" id="106814619"/>
<dbReference type="PANTHER" id="PTHR21373:SF0">
    <property type="entry name" value="N-ALPHA-ACETYLTRANSFERASE 35, NATC AUXILIARY SUBUNIT"/>
    <property type="match status" value="1"/>
</dbReference>
<gene>
    <name evidence="8" type="primary">LOC106814619</name>
</gene>
<protein>
    <recommendedName>
        <fullName evidence="4">Protein MAK10 homolog</fullName>
    </recommendedName>
</protein>
<dbReference type="Pfam" id="PF04112">
    <property type="entry name" value="Mak10"/>
    <property type="match status" value="1"/>
</dbReference>
<dbReference type="RefSeq" id="XP_014674442.1">
    <property type="nucleotide sequence ID" value="XM_014818956.1"/>
</dbReference>
<dbReference type="Pfam" id="PF25789">
    <property type="entry name" value="TPR_NAA35"/>
    <property type="match status" value="1"/>
</dbReference>
<dbReference type="PANTHER" id="PTHR21373">
    <property type="entry name" value="GLUCOSE REPRESSIBLE PROTEIN MAK10"/>
    <property type="match status" value="1"/>
</dbReference>
<comment type="similarity">
    <text evidence="2">Belongs to the MAK10 family.</text>
</comment>
<dbReference type="InterPro" id="IPR057982">
    <property type="entry name" value="TPR_NAA35"/>
</dbReference>
<proteinExistence type="inferred from homology"/>
<dbReference type="Proteomes" id="UP000695022">
    <property type="component" value="Unplaced"/>
</dbReference>
<evidence type="ECO:0000259" key="5">
    <source>
        <dbReference type="Pfam" id="PF04112"/>
    </source>
</evidence>
<evidence type="ECO:0000259" key="6">
    <source>
        <dbReference type="Pfam" id="PF25789"/>
    </source>
</evidence>
<evidence type="ECO:0000313" key="7">
    <source>
        <dbReference type="Proteomes" id="UP000695022"/>
    </source>
</evidence>
<dbReference type="InterPro" id="IPR057983">
    <property type="entry name" value="NAA35-like_N"/>
</dbReference>
<name>A0ABM1EQH1_PRICU</name>
<feature type="domain" description="NAA35-like TPR repeats" evidence="6">
    <location>
        <begin position="322"/>
        <end position="619"/>
    </location>
</feature>